<evidence type="ECO:0000259" key="2">
    <source>
        <dbReference type="Pfam" id="PF01557"/>
    </source>
</evidence>
<organism evidence="3 4">
    <name type="scientific">Marinimicrococcus flavescens</name>
    <dbReference type="NCBI Taxonomy" id="3031815"/>
    <lineage>
        <taxon>Bacteria</taxon>
        <taxon>Pseudomonadati</taxon>
        <taxon>Pseudomonadota</taxon>
        <taxon>Alphaproteobacteria</taxon>
        <taxon>Geminicoccales</taxon>
        <taxon>Geminicoccaceae</taxon>
        <taxon>Marinimicrococcus</taxon>
    </lineage>
</organism>
<feature type="domain" description="Fumarylacetoacetase-like C-terminal" evidence="2">
    <location>
        <begin position="73"/>
        <end position="246"/>
    </location>
</feature>
<dbReference type="GO" id="GO:0016787">
    <property type="term" value="F:hydrolase activity"/>
    <property type="evidence" value="ECO:0007669"/>
    <property type="project" value="UniProtKB-KW"/>
</dbReference>
<protein>
    <submittedName>
        <fullName evidence="3">Fumarylacetoacetate hydrolase family protein</fullName>
    </submittedName>
</protein>
<dbReference type="SUPFAM" id="SSF56529">
    <property type="entry name" value="FAH"/>
    <property type="match status" value="1"/>
</dbReference>
<name>A0AAP4D5Z5_9PROT</name>
<dbReference type="Pfam" id="PF01557">
    <property type="entry name" value="FAA_hydrolase"/>
    <property type="match status" value="1"/>
</dbReference>
<dbReference type="InterPro" id="IPR011234">
    <property type="entry name" value="Fumarylacetoacetase-like_C"/>
</dbReference>
<dbReference type="AlphaFoldDB" id="A0AAP4D5Z5"/>
<keyword evidence="3" id="KW-0378">Hydrolase</keyword>
<proteinExistence type="predicted"/>
<dbReference type="PANTHER" id="PTHR30143:SF0">
    <property type="entry name" value="2-KETO-4-PENTENOATE HYDRATASE"/>
    <property type="match status" value="1"/>
</dbReference>
<sequence>MLAQDARKIADLLLEARRSRLPLAPAENLPAPASAADAYAIQRLVSGELGKVAAWKVGAASPEAEPGMAPIHLVHASPAVLPAAGFHRLGVEVEIAYRIGRDLPARSEPWTREEVAAAIDAVMPAIEVVDTRLAPPLDGEPFWKLTDFQLNGGLVVGAPRADWREVDPLTQPVRLVIDGATVAEGRGGNPAGDLMRLVAWLAGSAGRELGGLRRGQIVTTGSLTGLRWVEPGARIEALLDGLGEVSVQFPR</sequence>
<accession>A0AAP4D5Z5</accession>
<keyword evidence="4" id="KW-1185">Reference proteome</keyword>
<evidence type="ECO:0000256" key="1">
    <source>
        <dbReference type="ARBA" id="ARBA00023239"/>
    </source>
</evidence>
<evidence type="ECO:0000313" key="3">
    <source>
        <dbReference type="EMBL" id="MDF1587020.1"/>
    </source>
</evidence>
<keyword evidence="1" id="KW-0456">Lyase</keyword>
<dbReference type="EMBL" id="JARGEQ010000104">
    <property type="protein sequence ID" value="MDF1587020.1"/>
    <property type="molecule type" value="Genomic_DNA"/>
</dbReference>
<dbReference type="Proteomes" id="UP001301140">
    <property type="component" value="Unassembled WGS sequence"/>
</dbReference>
<dbReference type="InterPro" id="IPR036663">
    <property type="entry name" value="Fumarylacetoacetase_C_sf"/>
</dbReference>
<reference evidence="3 4" key="1">
    <citation type="submission" date="2023-03" db="EMBL/GenBank/DDBJ databases">
        <title>YIM 152171 draft genome.</title>
        <authorList>
            <person name="Yang Z."/>
        </authorList>
    </citation>
    <scope>NUCLEOTIDE SEQUENCE [LARGE SCALE GENOMIC DNA]</scope>
    <source>
        <strain evidence="3 4">YIM 152171</strain>
    </source>
</reference>
<evidence type="ECO:0000313" key="4">
    <source>
        <dbReference type="Proteomes" id="UP001301140"/>
    </source>
</evidence>
<dbReference type="PANTHER" id="PTHR30143">
    <property type="entry name" value="ACID HYDRATASE"/>
    <property type="match status" value="1"/>
</dbReference>
<dbReference type="InterPro" id="IPR050772">
    <property type="entry name" value="Hydratase-Decarb/MhpD_sf"/>
</dbReference>
<gene>
    <name evidence="3" type="ORF">PZ740_11585</name>
</gene>
<comment type="caution">
    <text evidence="3">The sequence shown here is derived from an EMBL/GenBank/DDBJ whole genome shotgun (WGS) entry which is preliminary data.</text>
</comment>
<dbReference type="RefSeq" id="WP_327789443.1">
    <property type="nucleotide sequence ID" value="NZ_JARGEQ010000104.1"/>
</dbReference>
<dbReference type="Gene3D" id="3.90.850.10">
    <property type="entry name" value="Fumarylacetoacetase-like, C-terminal domain"/>
    <property type="match status" value="1"/>
</dbReference>
<dbReference type="GO" id="GO:0008684">
    <property type="term" value="F:2-oxopent-4-enoate hydratase activity"/>
    <property type="evidence" value="ECO:0007669"/>
    <property type="project" value="TreeGrafter"/>
</dbReference>
<dbReference type="GO" id="GO:0005737">
    <property type="term" value="C:cytoplasm"/>
    <property type="evidence" value="ECO:0007669"/>
    <property type="project" value="TreeGrafter"/>
</dbReference>